<organism evidence="2 3">
    <name type="scientific">Roseibaca calidilacus</name>
    <dbReference type="NCBI Taxonomy" id="1666912"/>
    <lineage>
        <taxon>Bacteria</taxon>
        <taxon>Pseudomonadati</taxon>
        <taxon>Pseudomonadota</taxon>
        <taxon>Alphaproteobacteria</taxon>
        <taxon>Rhodobacterales</taxon>
        <taxon>Paracoccaceae</taxon>
        <taxon>Roseinatronobacter</taxon>
    </lineage>
</organism>
<dbReference type="Proteomes" id="UP000050413">
    <property type="component" value="Unassembled WGS sequence"/>
</dbReference>
<proteinExistence type="predicted"/>
<evidence type="ECO:0000313" key="1">
    <source>
        <dbReference type="EMBL" id="CUX81292.1"/>
    </source>
</evidence>
<gene>
    <name evidence="1" type="ORF">Ga0058931_1673</name>
    <name evidence="2" type="ORF">HLUCCA05_14895</name>
</gene>
<dbReference type="Pfam" id="PF05621">
    <property type="entry name" value="TniB"/>
    <property type="match status" value="1"/>
</dbReference>
<dbReference type="EMBL" id="FBYC01000004">
    <property type="protein sequence ID" value="CUX81292.1"/>
    <property type="molecule type" value="Genomic_DNA"/>
</dbReference>
<protein>
    <submittedName>
        <fullName evidence="2">Uncharacterized protein</fullName>
    </submittedName>
</protein>
<dbReference type="InterPro" id="IPR008868">
    <property type="entry name" value="TniB"/>
</dbReference>
<dbReference type="AlphaFoldDB" id="A0A0P7X2W9"/>
<name>A0A0P7X2W9_9RHOB</name>
<reference evidence="2 3" key="1">
    <citation type="submission" date="2015-09" db="EMBL/GenBank/DDBJ databases">
        <title>Identification and resolution of microdiversity through metagenomic sequencing of parallel consortia.</title>
        <authorList>
            <person name="Nelson W.C."/>
            <person name="Romine M.F."/>
            <person name="Lindemann S.R."/>
        </authorList>
    </citation>
    <scope>NUCLEOTIDE SEQUENCE [LARGE SCALE GENOMIC DNA]</scope>
    <source>
        <strain evidence="2">HL-91</strain>
    </source>
</reference>
<evidence type="ECO:0000313" key="4">
    <source>
        <dbReference type="Proteomes" id="UP000182045"/>
    </source>
</evidence>
<evidence type="ECO:0000313" key="2">
    <source>
        <dbReference type="EMBL" id="KPP94923.1"/>
    </source>
</evidence>
<dbReference type="STRING" id="1666912.Ga0058931_1673"/>
<comment type="caution">
    <text evidence="2">The sequence shown here is derived from an EMBL/GenBank/DDBJ whole genome shotgun (WGS) entry which is preliminary data.</text>
</comment>
<dbReference type="Proteomes" id="UP000182045">
    <property type="component" value="Unassembled WGS sequence"/>
</dbReference>
<sequence>MAARLAPVRASAIGAENGAFDFPGYPTAAPTHDAMQLLLERSPPLRPRGSPLAGPFNNGKSMIPEYFAADQQRAGVIQKKEVAGLEFVFEASKLHREHIPRR</sequence>
<accession>A0A0P7X2W9</accession>
<evidence type="ECO:0000313" key="3">
    <source>
        <dbReference type="Proteomes" id="UP000050413"/>
    </source>
</evidence>
<dbReference type="RefSeq" id="WP_176699370.1">
    <property type="nucleotide sequence ID" value="NZ_FBYC01000004.1"/>
</dbReference>
<keyword evidence="4" id="KW-1185">Reference proteome</keyword>
<reference evidence="1 4" key="2">
    <citation type="submission" date="2016-01" db="EMBL/GenBank/DDBJ databases">
        <authorList>
            <person name="Varghese N."/>
        </authorList>
    </citation>
    <scope>NUCLEOTIDE SEQUENCE [LARGE SCALE GENOMIC DNA]</scope>
    <source>
        <strain evidence="1 4">HL-91</strain>
    </source>
</reference>
<dbReference type="EMBL" id="LJSG01000004">
    <property type="protein sequence ID" value="KPP94923.1"/>
    <property type="molecule type" value="Genomic_DNA"/>
</dbReference>